<reference evidence="1" key="1">
    <citation type="submission" date="2021-03" db="EMBL/GenBank/DDBJ databases">
        <title>Draft genome sequence of rust myrtle Austropuccinia psidii MF-1, a brazilian biotype.</title>
        <authorList>
            <person name="Quecine M.C."/>
            <person name="Pachon D.M.R."/>
            <person name="Bonatelli M.L."/>
            <person name="Correr F.H."/>
            <person name="Franceschini L.M."/>
            <person name="Leite T.F."/>
            <person name="Margarido G.R.A."/>
            <person name="Almeida C.A."/>
            <person name="Ferrarezi J.A."/>
            <person name="Labate C.A."/>
        </authorList>
    </citation>
    <scope>NUCLEOTIDE SEQUENCE</scope>
    <source>
        <strain evidence="1">MF-1</strain>
    </source>
</reference>
<comment type="caution">
    <text evidence="1">The sequence shown here is derived from an EMBL/GenBank/DDBJ whole genome shotgun (WGS) entry which is preliminary data.</text>
</comment>
<sequence length="154" mass="18330">MIRRFCAYELEFKDRGGFIYEWCPLIPELQLEYKTSVHSSTGQAPSMLEKGCNPRLPEDTLRRELIEIHPTASSFKIRLDKVKHYAQQCMKDTFDYANQQWDKSHEVPDFKVGELVLVATLNFKNIKGPNKIKYSYERLVFRFPYMRPMQLTWK</sequence>
<gene>
    <name evidence="1" type="ORF">O181_058617</name>
</gene>
<organism evidence="1 2">
    <name type="scientific">Austropuccinia psidii MF-1</name>
    <dbReference type="NCBI Taxonomy" id="1389203"/>
    <lineage>
        <taxon>Eukaryota</taxon>
        <taxon>Fungi</taxon>
        <taxon>Dikarya</taxon>
        <taxon>Basidiomycota</taxon>
        <taxon>Pucciniomycotina</taxon>
        <taxon>Pucciniomycetes</taxon>
        <taxon>Pucciniales</taxon>
        <taxon>Sphaerophragmiaceae</taxon>
        <taxon>Austropuccinia</taxon>
    </lineage>
</organism>
<accession>A0A9Q3EF14</accession>
<evidence type="ECO:0000313" key="2">
    <source>
        <dbReference type="Proteomes" id="UP000765509"/>
    </source>
</evidence>
<dbReference type="AlphaFoldDB" id="A0A9Q3EF14"/>
<dbReference type="EMBL" id="AVOT02026963">
    <property type="protein sequence ID" value="MBW0518902.1"/>
    <property type="molecule type" value="Genomic_DNA"/>
</dbReference>
<name>A0A9Q3EF14_9BASI</name>
<dbReference type="Proteomes" id="UP000765509">
    <property type="component" value="Unassembled WGS sequence"/>
</dbReference>
<keyword evidence="2" id="KW-1185">Reference proteome</keyword>
<proteinExistence type="predicted"/>
<protein>
    <submittedName>
        <fullName evidence="1">Uncharacterized protein</fullName>
    </submittedName>
</protein>
<evidence type="ECO:0000313" key="1">
    <source>
        <dbReference type="EMBL" id="MBW0518902.1"/>
    </source>
</evidence>